<proteinExistence type="inferred from homology"/>
<evidence type="ECO:0000256" key="2">
    <source>
        <dbReference type="ARBA" id="ARBA00012758"/>
    </source>
</evidence>
<dbReference type="InterPro" id="IPR013320">
    <property type="entry name" value="ConA-like_dom_sf"/>
</dbReference>
<dbReference type="PANTHER" id="PTHR43101:SF1">
    <property type="entry name" value="BETA-FRUCTOSIDASE"/>
    <property type="match status" value="1"/>
</dbReference>
<dbReference type="SUPFAM" id="SSF75005">
    <property type="entry name" value="Arabinanase/levansucrase/invertase"/>
    <property type="match status" value="1"/>
</dbReference>
<evidence type="ECO:0000256" key="1">
    <source>
        <dbReference type="ARBA" id="ARBA00009902"/>
    </source>
</evidence>
<feature type="domain" description="Glycosyl hydrolase family 32 C-terminal" evidence="7">
    <location>
        <begin position="332"/>
        <end position="428"/>
    </location>
</feature>
<dbReference type="InterPro" id="IPR013148">
    <property type="entry name" value="Glyco_hydro_32_N"/>
</dbReference>
<protein>
    <recommendedName>
        <fullName evidence="2">beta-fructofuranosidase</fullName>
        <ecNumber evidence="2">3.2.1.26</ecNumber>
    </recommendedName>
</protein>
<evidence type="ECO:0000259" key="6">
    <source>
        <dbReference type="Pfam" id="PF00251"/>
    </source>
</evidence>
<dbReference type="GO" id="GO:0004564">
    <property type="term" value="F:beta-fructofuranosidase activity"/>
    <property type="evidence" value="ECO:0007669"/>
    <property type="project" value="UniProtKB-EC"/>
</dbReference>
<evidence type="ECO:0000256" key="5">
    <source>
        <dbReference type="RuleBase" id="RU362110"/>
    </source>
</evidence>
<keyword evidence="4 5" id="KW-0326">Glycosidase</keyword>
<reference evidence="8" key="1">
    <citation type="submission" date="2020-10" db="EMBL/GenBank/DDBJ databases">
        <authorList>
            <person name="Gilroy R."/>
        </authorList>
    </citation>
    <scope>NUCLEOTIDE SEQUENCE</scope>
    <source>
        <strain evidence="8">ChiW13-3771</strain>
    </source>
</reference>
<accession>A0A9D1EDJ1</accession>
<dbReference type="InterPro" id="IPR001362">
    <property type="entry name" value="Glyco_hydro_32"/>
</dbReference>
<sequence length="443" mass="52011">MNKKVNQIHLKAPGNWINDPNGFIYYKGMYHLFYQYFPYAPQWGTMHWGHAVSKDLTNWEHCGIALFPTKYEDQNGCFSGSAVEKNGKLYLYYTGVHYDKINPENIHKCPKNQFESAQLMIDSEDGFSFDNFNRKKVIIPAFTDKKTADRTHTRDPKVWRGKDAWYMVLGSKTEDNKGQLLFYRSKDLIKWEMVNRVSSKAEFGWMWECPDLFETESGSILVFSPMGFLKDGKREENQTICMPVEFEEETCRLEFSNHFQFVDYGLDLYAPQTTLDEAGRRILIGWMRMPAAVDGKWNGMFCIPRVVEQKNGHIYFRVHPNVDQMYRRPIVSWTEAEEAGCKLSLDLKEGEMLNIGGYKIVRKENRIYTDRTNVFEKYTDYRVKLETPEIKEGYHLDIYVEKNLIEIFINNGEYVISNIVYNLNKEIHAKLSGSFQIYTVDKK</sequence>
<evidence type="ECO:0000313" key="9">
    <source>
        <dbReference type="Proteomes" id="UP000824201"/>
    </source>
</evidence>
<reference evidence="8" key="2">
    <citation type="journal article" date="2021" name="PeerJ">
        <title>Extensive microbial diversity within the chicken gut microbiome revealed by metagenomics and culture.</title>
        <authorList>
            <person name="Gilroy R."/>
            <person name="Ravi A."/>
            <person name="Getino M."/>
            <person name="Pursley I."/>
            <person name="Horton D.L."/>
            <person name="Alikhan N.F."/>
            <person name="Baker D."/>
            <person name="Gharbi K."/>
            <person name="Hall N."/>
            <person name="Watson M."/>
            <person name="Adriaenssens E.M."/>
            <person name="Foster-Nyarko E."/>
            <person name="Jarju S."/>
            <person name="Secka A."/>
            <person name="Antonio M."/>
            <person name="Oren A."/>
            <person name="Chaudhuri R.R."/>
            <person name="La Ragione R."/>
            <person name="Hildebrand F."/>
            <person name="Pallen M.J."/>
        </authorList>
    </citation>
    <scope>NUCLEOTIDE SEQUENCE</scope>
    <source>
        <strain evidence="8">ChiW13-3771</strain>
    </source>
</reference>
<dbReference type="SUPFAM" id="SSF49899">
    <property type="entry name" value="Concanavalin A-like lectins/glucanases"/>
    <property type="match status" value="1"/>
</dbReference>
<evidence type="ECO:0000259" key="7">
    <source>
        <dbReference type="Pfam" id="PF08244"/>
    </source>
</evidence>
<evidence type="ECO:0000256" key="4">
    <source>
        <dbReference type="ARBA" id="ARBA00023295"/>
    </source>
</evidence>
<dbReference type="EC" id="3.2.1.26" evidence="2"/>
<dbReference type="Proteomes" id="UP000824201">
    <property type="component" value="Unassembled WGS sequence"/>
</dbReference>
<evidence type="ECO:0000256" key="3">
    <source>
        <dbReference type="ARBA" id="ARBA00022801"/>
    </source>
</evidence>
<dbReference type="InterPro" id="IPR023296">
    <property type="entry name" value="Glyco_hydro_beta-prop_sf"/>
</dbReference>
<dbReference type="Gene3D" id="2.115.10.20">
    <property type="entry name" value="Glycosyl hydrolase domain, family 43"/>
    <property type="match status" value="1"/>
</dbReference>
<dbReference type="Pfam" id="PF08244">
    <property type="entry name" value="Glyco_hydro_32C"/>
    <property type="match status" value="1"/>
</dbReference>
<dbReference type="CDD" id="cd08996">
    <property type="entry name" value="GH32_FFase"/>
    <property type="match status" value="1"/>
</dbReference>
<dbReference type="GO" id="GO:0005975">
    <property type="term" value="P:carbohydrate metabolic process"/>
    <property type="evidence" value="ECO:0007669"/>
    <property type="project" value="InterPro"/>
</dbReference>
<dbReference type="EMBL" id="DVHN01000062">
    <property type="protein sequence ID" value="HIR88407.1"/>
    <property type="molecule type" value="Genomic_DNA"/>
</dbReference>
<organism evidence="8 9">
    <name type="scientific">Candidatus Fimimorpha faecalis</name>
    <dbReference type="NCBI Taxonomy" id="2840824"/>
    <lineage>
        <taxon>Bacteria</taxon>
        <taxon>Bacillati</taxon>
        <taxon>Bacillota</taxon>
        <taxon>Clostridia</taxon>
        <taxon>Eubacteriales</taxon>
        <taxon>Candidatus Fimimorpha</taxon>
    </lineage>
</organism>
<dbReference type="Pfam" id="PF00251">
    <property type="entry name" value="Glyco_hydro_32N"/>
    <property type="match status" value="1"/>
</dbReference>
<name>A0A9D1EDJ1_9FIRM</name>
<dbReference type="PANTHER" id="PTHR43101">
    <property type="entry name" value="BETA-FRUCTOSIDASE"/>
    <property type="match status" value="1"/>
</dbReference>
<dbReference type="AlphaFoldDB" id="A0A9D1EDJ1"/>
<evidence type="ECO:0000313" key="8">
    <source>
        <dbReference type="EMBL" id="HIR88407.1"/>
    </source>
</evidence>
<dbReference type="InterPro" id="IPR051214">
    <property type="entry name" value="GH32_Enzymes"/>
</dbReference>
<comment type="caution">
    <text evidence="8">The sequence shown here is derived from an EMBL/GenBank/DDBJ whole genome shotgun (WGS) entry which is preliminary data.</text>
</comment>
<keyword evidence="3 5" id="KW-0378">Hydrolase</keyword>
<comment type="similarity">
    <text evidence="1 5">Belongs to the glycosyl hydrolase 32 family.</text>
</comment>
<dbReference type="SMART" id="SM00640">
    <property type="entry name" value="Glyco_32"/>
    <property type="match status" value="1"/>
</dbReference>
<dbReference type="InterPro" id="IPR013189">
    <property type="entry name" value="Glyco_hydro_32_C"/>
</dbReference>
<feature type="domain" description="Glycosyl hydrolase family 32 N-terminal" evidence="6">
    <location>
        <begin position="9"/>
        <end position="313"/>
    </location>
</feature>
<gene>
    <name evidence="8" type="ORF">IAC96_05595</name>
</gene>
<dbReference type="Gene3D" id="2.60.120.560">
    <property type="entry name" value="Exo-inulinase, domain 1"/>
    <property type="match status" value="1"/>
</dbReference>